<sequence>MGSRLHHDALVEGAIFAGLTVVIALPGLFIPPLFLLSNLITPLPLALLVRRRDLKTGALALVVAAALLYVLYGRPVTVLIMVIQLGPLGLLLGLLFKNHVRAGLAVATAAVVAAGLSLVTLVLGFCITGINPLAIGPQMQQGAEHLLEWYRQHGFIEPGMEEELRRLLLEMMQLAVLLLPANLVIWSLVSTFITYYLGQVVFRRLGYVIAPLPPFRQWQFPWYLVWILILGLAFFMGGDALEKQVLSAIGKNLLYTGAFLYLVLGLAVVSFYFARWQLSRAVKILLTVALLLYWPFAVLMLITLGLLDSLVNIRHSAHHREKGGDDK</sequence>
<feature type="transmembrane region" description="Helical" evidence="1">
    <location>
        <begin position="102"/>
        <end position="130"/>
    </location>
</feature>
<feature type="transmembrane region" description="Helical" evidence="1">
    <location>
        <begin position="253"/>
        <end position="273"/>
    </location>
</feature>
<keyword evidence="1" id="KW-0472">Membrane</keyword>
<keyword evidence="3" id="KW-1185">Reference proteome</keyword>
<feature type="transmembrane region" description="Helical" evidence="1">
    <location>
        <begin position="9"/>
        <end position="34"/>
    </location>
</feature>
<evidence type="ECO:0000256" key="1">
    <source>
        <dbReference type="SAM" id="Phobius"/>
    </source>
</evidence>
<feature type="transmembrane region" description="Helical" evidence="1">
    <location>
        <begin position="220"/>
        <end position="241"/>
    </location>
</feature>
<feature type="transmembrane region" description="Helical" evidence="1">
    <location>
        <begin position="174"/>
        <end position="197"/>
    </location>
</feature>
<reference evidence="3" key="1">
    <citation type="submission" date="2016-11" db="EMBL/GenBank/DDBJ databases">
        <authorList>
            <person name="Varghese N."/>
            <person name="Submissions S."/>
        </authorList>
    </citation>
    <scope>NUCLEOTIDE SEQUENCE [LARGE SCALE GENOMIC DNA]</scope>
    <source>
        <strain evidence="3">DSM 16057</strain>
    </source>
</reference>
<keyword evidence="1" id="KW-1133">Transmembrane helix</keyword>
<dbReference type="EMBL" id="FQZM01000009">
    <property type="protein sequence ID" value="SHI67939.1"/>
    <property type="molecule type" value="Genomic_DNA"/>
</dbReference>
<proteinExistence type="predicted"/>
<dbReference type="PANTHER" id="PTHR41324:SF1">
    <property type="entry name" value="DUF2232 DOMAIN-CONTAINING PROTEIN"/>
    <property type="match status" value="1"/>
</dbReference>
<dbReference type="RefSeq" id="WP_072867492.1">
    <property type="nucleotide sequence ID" value="NZ_FQZM01000009.1"/>
</dbReference>
<gene>
    <name evidence="2" type="ORF">SAMN02745219_00815</name>
</gene>
<evidence type="ECO:0000313" key="2">
    <source>
        <dbReference type="EMBL" id="SHI67939.1"/>
    </source>
</evidence>
<feature type="transmembrane region" description="Helical" evidence="1">
    <location>
        <begin position="78"/>
        <end position="96"/>
    </location>
</feature>
<dbReference type="InterPro" id="IPR018710">
    <property type="entry name" value="DUF2232"/>
</dbReference>
<dbReference type="STRING" id="1121432.SAMN02745219_00815"/>
<dbReference type="AlphaFoldDB" id="A0A1M6D413"/>
<evidence type="ECO:0000313" key="3">
    <source>
        <dbReference type="Proteomes" id="UP000184529"/>
    </source>
</evidence>
<accession>A0A1M6D413</accession>
<name>A0A1M6D413_9FIRM</name>
<keyword evidence="1" id="KW-0812">Transmembrane</keyword>
<dbReference type="PANTHER" id="PTHR41324">
    <property type="entry name" value="MEMBRANE PROTEIN-RELATED"/>
    <property type="match status" value="1"/>
</dbReference>
<organism evidence="2 3">
    <name type="scientific">Desulfofundulus thermosubterraneus DSM 16057</name>
    <dbReference type="NCBI Taxonomy" id="1121432"/>
    <lineage>
        <taxon>Bacteria</taxon>
        <taxon>Bacillati</taxon>
        <taxon>Bacillota</taxon>
        <taxon>Clostridia</taxon>
        <taxon>Eubacteriales</taxon>
        <taxon>Peptococcaceae</taxon>
        <taxon>Desulfofundulus</taxon>
    </lineage>
</organism>
<dbReference type="Proteomes" id="UP000184529">
    <property type="component" value="Unassembled WGS sequence"/>
</dbReference>
<feature type="transmembrane region" description="Helical" evidence="1">
    <location>
        <begin position="285"/>
        <end position="307"/>
    </location>
</feature>
<feature type="transmembrane region" description="Helical" evidence="1">
    <location>
        <begin position="54"/>
        <end position="71"/>
    </location>
</feature>
<protein>
    <submittedName>
        <fullName evidence="2">Uncharacterized conserved protein YybS, DUF2232 family</fullName>
    </submittedName>
</protein>
<dbReference type="Pfam" id="PF09991">
    <property type="entry name" value="DUF2232"/>
    <property type="match status" value="1"/>
</dbReference>